<protein>
    <recommendedName>
        <fullName evidence="1">Peptidase C14 caspase domain-containing protein</fullName>
    </recommendedName>
</protein>
<dbReference type="InterPro" id="IPR011600">
    <property type="entry name" value="Pept_C14_caspase"/>
</dbReference>
<name>A0ABU1SYA5_9HYPH</name>
<dbReference type="Pfam" id="PF00656">
    <property type="entry name" value="Peptidase_C14"/>
    <property type="match status" value="1"/>
</dbReference>
<dbReference type="SUPFAM" id="SSF52129">
    <property type="entry name" value="Caspase-like"/>
    <property type="match status" value="1"/>
</dbReference>
<proteinExistence type="predicted"/>
<accession>A0ABU1SYA5</accession>
<organism evidence="2 3">
    <name type="scientific">Rhizobium miluonense</name>
    <dbReference type="NCBI Taxonomy" id="411945"/>
    <lineage>
        <taxon>Bacteria</taxon>
        <taxon>Pseudomonadati</taxon>
        <taxon>Pseudomonadota</taxon>
        <taxon>Alphaproteobacteria</taxon>
        <taxon>Hyphomicrobiales</taxon>
        <taxon>Rhizobiaceae</taxon>
        <taxon>Rhizobium/Agrobacterium group</taxon>
        <taxon>Rhizobium</taxon>
    </lineage>
</organism>
<reference evidence="2 3" key="1">
    <citation type="submission" date="2023-07" db="EMBL/GenBank/DDBJ databases">
        <title>Sorghum-associated microbial communities from plants grown in Nebraska, USA.</title>
        <authorList>
            <person name="Schachtman D."/>
        </authorList>
    </citation>
    <scope>NUCLEOTIDE SEQUENCE [LARGE SCALE GENOMIC DNA]</scope>
    <source>
        <strain evidence="2 3">3199</strain>
    </source>
</reference>
<dbReference type="InterPro" id="IPR029030">
    <property type="entry name" value="Caspase-like_dom_sf"/>
</dbReference>
<evidence type="ECO:0000259" key="1">
    <source>
        <dbReference type="Pfam" id="PF00656"/>
    </source>
</evidence>
<sequence>MKRRDFLCASSAFAAFVVCGSAKSQAVGARGAVVIGVDKIQGLPVLHATDGANQVAQWLTGEGFEVKLLLDTTTKVTLQEIFDAVAEFVGRGNVSMLVIYFAGHGYMANVAAEWWMLSGAPANPNEAVSFLESVYLAKNCGIPNVVIISDACRSTPESLNAGSVRGGLIFPVVGLPSATCDVDRFMATCAGNRAYELPVAESVNQGYQGIFTGSFMDAFRRPDKDMVKPIRDGTLVVPNRALKKYLQREVQKRAQDKSIILKQLPDVEVTSDDMVYIGHAQAQVRASLPGTLLPIDTIVDFAFKKAGASFSNIDLNGENISPERELEVEKQAADVGFTQTAQMVIDDGHETSLSGTGVYVSGNAVKYFALMGPSAADVTSDGFLNVEIKDRRAENVLIRFNDGTGTVIPVISNYTTFVSLGDGGEINNVRYAPSKDNNLSSAYTQNQPRIKRLQSVFAAAAAYGTFRIEGPRSERRERDKYFREDIRIADGIDPTLSIYTGYIYADADLDTELREISAKLRDQLGIGLFDLELLSGALRQPSNAVFPSFPMMAQGWSFLRVMGAQSEQTTTLKPYLMKSPWTMFTLDGMEHLMAAAQKMYPTR</sequence>
<dbReference type="Proteomes" id="UP001250791">
    <property type="component" value="Unassembled WGS sequence"/>
</dbReference>
<evidence type="ECO:0000313" key="2">
    <source>
        <dbReference type="EMBL" id="MDR6903863.1"/>
    </source>
</evidence>
<feature type="domain" description="Peptidase C14 caspase" evidence="1">
    <location>
        <begin position="31"/>
        <end position="267"/>
    </location>
</feature>
<dbReference type="RefSeq" id="WP_310235469.1">
    <property type="nucleotide sequence ID" value="NZ_JAVDUP010000010.1"/>
</dbReference>
<comment type="caution">
    <text evidence="2">The sequence shown here is derived from an EMBL/GenBank/DDBJ whole genome shotgun (WGS) entry which is preliminary data.</text>
</comment>
<keyword evidence="3" id="KW-1185">Reference proteome</keyword>
<gene>
    <name evidence="2" type="ORF">J2W52_005496</name>
</gene>
<evidence type="ECO:0000313" key="3">
    <source>
        <dbReference type="Proteomes" id="UP001250791"/>
    </source>
</evidence>
<dbReference type="EMBL" id="JAVDUP010000010">
    <property type="protein sequence ID" value="MDR6903863.1"/>
    <property type="molecule type" value="Genomic_DNA"/>
</dbReference>
<dbReference type="Gene3D" id="3.40.50.1460">
    <property type="match status" value="1"/>
</dbReference>